<feature type="region of interest" description="Disordered" evidence="1">
    <location>
        <begin position="48"/>
        <end position="140"/>
    </location>
</feature>
<evidence type="ECO:0000313" key="4">
    <source>
        <dbReference type="Proteomes" id="UP000291343"/>
    </source>
</evidence>
<evidence type="ECO:0000256" key="1">
    <source>
        <dbReference type="SAM" id="MobiDB-lite"/>
    </source>
</evidence>
<gene>
    <name evidence="3" type="ORF">LSTR_LSTR007446</name>
</gene>
<dbReference type="AlphaFoldDB" id="A0A482X3Q3"/>
<protein>
    <recommendedName>
        <fullName evidence="2">DUF4797 domain-containing protein</fullName>
    </recommendedName>
</protein>
<feature type="compositionally biased region" description="Low complexity" evidence="1">
    <location>
        <begin position="86"/>
        <end position="100"/>
    </location>
</feature>
<accession>A0A482X3Q3</accession>
<evidence type="ECO:0000259" key="2">
    <source>
        <dbReference type="Pfam" id="PF16051"/>
    </source>
</evidence>
<keyword evidence="4" id="KW-1185">Reference proteome</keyword>
<organism evidence="3 4">
    <name type="scientific">Laodelphax striatellus</name>
    <name type="common">Small brown planthopper</name>
    <name type="synonym">Delphax striatella</name>
    <dbReference type="NCBI Taxonomy" id="195883"/>
    <lineage>
        <taxon>Eukaryota</taxon>
        <taxon>Metazoa</taxon>
        <taxon>Ecdysozoa</taxon>
        <taxon>Arthropoda</taxon>
        <taxon>Hexapoda</taxon>
        <taxon>Insecta</taxon>
        <taxon>Pterygota</taxon>
        <taxon>Neoptera</taxon>
        <taxon>Paraneoptera</taxon>
        <taxon>Hemiptera</taxon>
        <taxon>Auchenorrhyncha</taxon>
        <taxon>Fulgoroidea</taxon>
        <taxon>Delphacidae</taxon>
        <taxon>Criomorphinae</taxon>
        <taxon>Laodelphax</taxon>
    </lineage>
</organism>
<comment type="caution">
    <text evidence="3">The sequence shown here is derived from an EMBL/GenBank/DDBJ whole genome shotgun (WGS) entry which is preliminary data.</text>
</comment>
<sequence>MNNNINERNSSFSTPVLLVSVTSPSRGSSPTRDLRGIHLFRAISRKISRGHHHHRSRHCDNSAYAESYSSTDSEHSSDSGSGSGSGHNSPDSMRSDSSASTLRKVFQSLSIGNSNERRNSDTSTTSHKKSTNNQPKRILRQPVTYDYKRGISGLPTIRVPRNSNCCTYQFSPR</sequence>
<feature type="domain" description="DUF4797" evidence="2">
    <location>
        <begin position="135"/>
        <end position="170"/>
    </location>
</feature>
<proteinExistence type="predicted"/>
<dbReference type="Proteomes" id="UP000291343">
    <property type="component" value="Unassembled WGS sequence"/>
</dbReference>
<name>A0A482X3Q3_LAOST</name>
<evidence type="ECO:0000313" key="3">
    <source>
        <dbReference type="EMBL" id="RZF40246.1"/>
    </source>
</evidence>
<feature type="compositionally biased region" description="Basic residues" evidence="1">
    <location>
        <begin position="48"/>
        <end position="57"/>
    </location>
</feature>
<dbReference type="OrthoDB" id="6627519at2759"/>
<dbReference type="EMBL" id="QKKF02018737">
    <property type="protein sequence ID" value="RZF40246.1"/>
    <property type="molecule type" value="Genomic_DNA"/>
</dbReference>
<reference evidence="3 4" key="1">
    <citation type="journal article" date="2017" name="Gigascience">
        <title>Genome sequence of the small brown planthopper, Laodelphax striatellus.</title>
        <authorList>
            <person name="Zhu J."/>
            <person name="Jiang F."/>
            <person name="Wang X."/>
            <person name="Yang P."/>
            <person name="Bao Y."/>
            <person name="Zhao W."/>
            <person name="Wang W."/>
            <person name="Lu H."/>
            <person name="Wang Q."/>
            <person name="Cui N."/>
            <person name="Li J."/>
            <person name="Chen X."/>
            <person name="Luo L."/>
            <person name="Yu J."/>
            <person name="Kang L."/>
            <person name="Cui F."/>
        </authorList>
    </citation>
    <scope>NUCLEOTIDE SEQUENCE [LARGE SCALE GENOMIC DNA]</scope>
    <source>
        <strain evidence="3">Lst14</strain>
    </source>
</reference>
<dbReference type="Pfam" id="PF16051">
    <property type="entry name" value="DUF4797"/>
    <property type="match status" value="1"/>
</dbReference>
<dbReference type="InterPro" id="IPR032050">
    <property type="entry name" value="DUF4797"/>
</dbReference>
<dbReference type="InParanoid" id="A0A482X3Q3"/>